<organism evidence="1 2">
    <name type="scientific">Nguyenibacter vanlangensis</name>
    <dbReference type="NCBI Taxonomy" id="1216886"/>
    <lineage>
        <taxon>Bacteria</taxon>
        <taxon>Pseudomonadati</taxon>
        <taxon>Pseudomonadota</taxon>
        <taxon>Alphaproteobacteria</taxon>
        <taxon>Acetobacterales</taxon>
        <taxon>Acetobacteraceae</taxon>
        <taxon>Nguyenibacter</taxon>
    </lineage>
</organism>
<evidence type="ECO:0008006" key="3">
    <source>
        <dbReference type="Google" id="ProtNLM"/>
    </source>
</evidence>
<keyword evidence="2" id="KW-1185">Reference proteome</keyword>
<dbReference type="RefSeq" id="WP_342626973.1">
    <property type="nucleotide sequence ID" value="NZ_CP152276.1"/>
</dbReference>
<dbReference type="Proteomes" id="UP001449795">
    <property type="component" value="Chromosome"/>
</dbReference>
<proteinExistence type="predicted"/>
<gene>
    <name evidence="1" type="ORF">AAC691_11405</name>
</gene>
<name>A0ABZ3CZZ0_9PROT</name>
<sequence>MQGVMEHASLETRLETLERNVALIAAQLEQYPVSDMHRRTRILAQMVEGLASSLRVVARQDSGALIEQVAIDQVAIDQVAGPGRGGPGRGGVVALHAARALRMAPGEGG</sequence>
<evidence type="ECO:0000313" key="2">
    <source>
        <dbReference type="Proteomes" id="UP001449795"/>
    </source>
</evidence>
<reference evidence="1 2" key="1">
    <citation type="submission" date="2024-04" db="EMBL/GenBank/DDBJ databases">
        <title>Complete genome sequence of Nguyenibacter vanlangesis HBCM-1154, a strain capable of nitrogen fixation, IAA production, and phosphorus solubilization isolated from sugarcane soil.</title>
        <authorList>
            <person name="MY HANH P."/>
        </authorList>
    </citation>
    <scope>NUCLEOTIDE SEQUENCE [LARGE SCALE GENOMIC DNA]</scope>
    <source>
        <strain evidence="1 2">HBCM 1154</strain>
    </source>
</reference>
<accession>A0ABZ3CZZ0</accession>
<protein>
    <recommendedName>
        <fullName evidence="3">Histidine kinase</fullName>
    </recommendedName>
</protein>
<evidence type="ECO:0000313" key="1">
    <source>
        <dbReference type="EMBL" id="XAE40948.1"/>
    </source>
</evidence>
<dbReference type="EMBL" id="CP152276">
    <property type="protein sequence ID" value="XAE40948.1"/>
    <property type="molecule type" value="Genomic_DNA"/>
</dbReference>